<protein>
    <submittedName>
        <fullName evidence="1">Uncharacterized protein</fullName>
    </submittedName>
</protein>
<dbReference type="RefSeq" id="WP_205721466.1">
    <property type="nucleotide sequence ID" value="NZ_CP070608.1"/>
</dbReference>
<organism evidence="1 2">
    <name type="scientific">Fulvivirga lutea</name>
    <dbReference type="NCBI Taxonomy" id="2810512"/>
    <lineage>
        <taxon>Bacteria</taxon>
        <taxon>Pseudomonadati</taxon>
        <taxon>Bacteroidota</taxon>
        <taxon>Cytophagia</taxon>
        <taxon>Cytophagales</taxon>
        <taxon>Fulvivirgaceae</taxon>
        <taxon>Fulvivirga</taxon>
    </lineage>
</organism>
<sequence>MKAFFIVALLFIAANDFRIMEYNGSEVRTTFDVDSKFYGTYKGRKSGYLELKQDGTGIYHYDVFGFAPASCKKQPIQIEWGFLIDENDKVVQFTREYGMSYPILFKSTGETKFQGCQKEVLLDFIMEYKSGQLGVSSSDDWTKN</sequence>
<name>A0A974WG34_9BACT</name>
<dbReference type="EMBL" id="CP070608">
    <property type="protein sequence ID" value="QSE96953.1"/>
    <property type="molecule type" value="Genomic_DNA"/>
</dbReference>
<gene>
    <name evidence="1" type="ORF">JR347_15330</name>
</gene>
<dbReference type="KEGG" id="fuv:JR347_15330"/>
<dbReference type="AlphaFoldDB" id="A0A974WG34"/>
<evidence type="ECO:0000313" key="2">
    <source>
        <dbReference type="Proteomes" id="UP000662783"/>
    </source>
</evidence>
<proteinExistence type="predicted"/>
<reference evidence="1" key="1">
    <citation type="submission" date="2021-02" db="EMBL/GenBank/DDBJ databases">
        <title>Fulvivirga sp. S481 isolated from sea water.</title>
        <authorList>
            <person name="Bae S.S."/>
            <person name="Baek K."/>
        </authorList>
    </citation>
    <scope>NUCLEOTIDE SEQUENCE</scope>
    <source>
        <strain evidence="1">S481</strain>
    </source>
</reference>
<evidence type="ECO:0000313" key="1">
    <source>
        <dbReference type="EMBL" id="QSE96953.1"/>
    </source>
</evidence>
<keyword evidence="2" id="KW-1185">Reference proteome</keyword>
<accession>A0A974WG34</accession>
<dbReference type="Proteomes" id="UP000662783">
    <property type="component" value="Chromosome"/>
</dbReference>